<keyword evidence="3" id="KW-0418">Kinase</keyword>
<dbReference type="EMBL" id="SMCO01000007">
    <property type="protein sequence ID" value="TCV86390.1"/>
    <property type="molecule type" value="Genomic_DNA"/>
</dbReference>
<dbReference type="Gene3D" id="3.30.565.10">
    <property type="entry name" value="Histidine kinase-like ATPase, C-terminal domain"/>
    <property type="match status" value="1"/>
</dbReference>
<evidence type="ECO:0000313" key="3">
    <source>
        <dbReference type="EMBL" id="TCV86390.1"/>
    </source>
</evidence>
<reference evidence="3 4" key="1">
    <citation type="submission" date="2019-03" db="EMBL/GenBank/DDBJ databases">
        <title>Genomic Encyclopedia of Type Strains, Phase IV (KMG-IV): sequencing the most valuable type-strain genomes for metagenomic binning, comparative biology and taxonomic classification.</title>
        <authorList>
            <person name="Goeker M."/>
        </authorList>
    </citation>
    <scope>NUCLEOTIDE SEQUENCE [LARGE SCALE GENOMIC DNA]</scope>
    <source>
        <strain evidence="3 4">DSM 100309</strain>
    </source>
</reference>
<dbReference type="AlphaFoldDB" id="A0A4R3Y3T5"/>
<feature type="transmembrane region" description="Helical" evidence="1">
    <location>
        <begin position="51"/>
        <end position="71"/>
    </location>
</feature>
<keyword evidence="1" id="KW-0472">Membrane</keyword>
<keyword evidence="1" id="KW-1133">Transmembrane helix</keyword>
<dbReference type="GO" id="GO:0016020">
    <property type="term" value="C:membrane"/>
    <property type="evidence" value="ECO:0007669"/>
    <property type="project" value="InterPro"/>
</dbReference>
<dbReference type="Proteomes" id="UP000295367">
    <property type="component" value="Unassembled WGS sequence"/>
</dbReference>
<dbReference type="InterPro" id="IPR050640">
    <property type="entry name" value="Bact_2-comp_sensor_kinase"/>
</dbReference>
<protein>
    <submittedName>
        <fullName evidence="3">Two-component system sensor histidine kinase AlgZ</fullName>
    </submittedName>
</protein>
<sequence length="338" mass="37901">MAIINQNDLPISLPNFCNMGTSLRILVFVDAASVLAAAAKAPTVALLWQELLAISALVQPILLLSLILLCLSNRVLAKITYPSGVFAVIALELCLTTAIYMLDQRYFGTFETSALQRNWFFSGSMTAFLLAYFNLRSRALSPALAEARLQALQARIRPHFLFNSINAVLSLIRTDPKRAERALEDMADLFRVVMADNRQLTTLEREIELCKEYLNLEQLRLGERLQITWHTDKMPKGALIPPLALQPLLENAVYHGIEPSSQAGEITINIYSTRNQVNLVLRNPYQQDGNHHSGNKMALQNIRERLALHFDAEASLTTKISGNSYQVHIIIPYVTTQK</sequence>
<dbReference type="InterPro" id="IPR010559">
    <property type="entry name" value="Sig_transdc_His_kin_internal"/>
</dbReference>
<keyword evidence="4" id="KW-1185">Reference proteome</keyword>
<dbReference type="PANTHER" id="PTHR34220:SF7">
    <property type="entry name" value="SENSOR HISTIDINE KINASE YPDA"/>
    <property type="match status" value="1"/>
</dbReference>
<feature type="transmembrane region" description="Helical" evidence="1">
    <location>
        <begin position="21"/>
        <end position="39"/>
    </location>
</feature>
<name>A0A4R3Y3T5_9PROT</name>
<dbReference type="Pfam" id="PF06580">
    <property type="entry name" value="His_kinase"/>
    <property type="match status" value="1"/>
</dbReference>
<organism evidence="3 4">
    <name type="scientific">Sulfurirhabdus autotrophica</name>
    <dbReference type="NCBI Taxonomy" id="1706046"/>
    <lineage>
        <taxon>Bacteria</taxon>
        <taxon>Pseudomonadati</taxon>
        <taxon>Pseudomonadota</taxon>
        <taxon>Betaproteobacteria</taxon>
        <taxon>Nitrosomonadales</taxon>
        <taxon>Sulfuricellaceae</taxon>
        <taxon>Sulfurirhabdus</taxon>
    </lineage>
</organism>
<feature type="domain" description="Signal transduction histidine kinase internal region" evidence="2">
    <location>
        <begin position="147"/>
        <end position="225"/>
    </location>
</feature>
<dbReference type="GO" id="GO:0000155">
    <property type="term" value="F:phosphorelay sensor kinase activity"/>
    <property type="evidence" value="ECO:0007669"/>
    <property type="project" value="InterPro"/>
</dbReference>
<proteinExistence type="predicted"/>
<accession>A0A4R3Y3T5</accession>
<keyword evidence="1" id="KW-0812">Transmembrane</keyword>
<dbReference type="PANTHER" id="PTHR34220">
    <property type="entry name" value="SENSOR HISTIDINE KINASE YPDA"/>
    <property type="match status" value="1"/>
</dbReference>
<evidence type="ECO:0000259" key="2">
    <source>
        <dbReference type="Pfam" id="PF06580"/>
    </source>
</evidence>
<gene>
    <name evidence="3" type="ORF">EDC63_10778</name>
</gene>
<dbReference type="InterPro" id="IPR036890">
    <property type="entry name" value="HATPase_C_sf"/>
</dbReference>
<dbReference type="OrthoDB" id="2514702at2"/>
<keyword evidence="3" id="KW-0808">Transferase</keyword>
<evidence type="ECO:0000256" key="1">
    <source>
        <dbReference type="SAM" id="Phobius"/>
    </source>
</evidence>
<feature type="transmembrane region" description="Helical" evidence="1">
    <location>
        <begin position="83"/>
        <end position="102"/>
    </location>
</feature>
<dbReference type="RefSeq" id="WP_124945220.1">
    <property type="nucleotide sequence ID" value="NZ_BHVT01000009.1"/>
</dbReference>
<comment type="caution">
    <text evidence="3">The sequence shown here is derived from an EMBL/GenBank/DDBJ whole genome shotgun (WGS) entry which is preliminary data.</text>
</comment>
<evidence type="ECO:0000313" key="4">
    <source>
        <dbReference type="Proteomes" id="UP000295367"/>
    </source>
</evidence>